<dbReference type="Proteomes" id="UP000324748">
    <property type="component" value="Unassembled WGS sequence"/>
</dbReference>
<protein>
    <submittedName>
        <fullName evidence="1">Uncharacterized protein</fullName>
    </submittedName>
</protein>
<dbReference type="EMBL" id="VDEP01000035">
    <property type="protein sequence ID" value="KAA1136264.1"/>
    <property type="molecule type" value="Genomic_DNA"/>
</dbReference>
<dbReference type="EMBL" id="VSWC01000053">
    <property type="protein sequence ID" value="KAA1101710.1"/>
    <property type="molecule type" value="Genomic_DNA"/>
</dbReference>
<gene>
    <name evidence="1" type="ORF">PGT21_028393</name>
    <name evidence="2" type="ORF">PGTUg99_014850</name>
</gene>
<proteinExistence type="predicted"/>
<evidence type="ECO:0000313" key="4">
    <source>
        <dbReference type="Proteomes" id="UP000325313"/>
    </source>
</evidence>
<dbReference type="Proteomes" id="UP000325313">
    <property type="component" value="Unassembled WGS sequence"/>
</dbReference>
<keyword evidence="3" id="KW-1185">Reference proteome</keyword>
<comment type="caution">
    <text evidence="1">The sequence shown here is derived from an EMBL/GenBank/DDBJ whole genome shotgun (WGS) entry which is preliminary data.</text>
</comment>
<evidence type="ECO:0000313" key="1">
    <source>
        <dbReference type="EMBL" id="KAA1101710.1"/>
    </source>
</evidence>
<evidence type="ECO:0000313" key="2">
    <source>
        <dbReference type="EMBL" id="KAA1136264.1"/>
    </source>
</evidence>
<sequence length="117" mass="12239">MNSDVGVSTISTQRPSKIHLGQLVSIPLSSMNFAMCVLAASMLAVSVQATQGNDGNMPSLPFKCTAIVSYTQGVCIAQTGSGTYLAWTNRGFPSAKVMLLCCCAAVFAARFCHTALV</sequence>
<accession>A0A5B0PM34</accession>
<reference evidence="3 4" key="1">
    <citation type="submission" date="2019-05" db="EMBL/GenBank/DDBJ databases">
        <title>Emergence of the Ug99 lineage of the wheat stem rust pathogen through somatic hybridization.</title>
        <authorList>
            <person name="Li F."/>
            <person name="Upadhyaya N.M."/>
            <person name="Sperschneider J."/>
            <person name="Matny O."/>
            <person name="Nguyen-Phuc H."/>
            <person name="Mago R."/>
            <person name="Raley C."/>
            <person name="Miller M.E."/>
            <person name="Silverstein K.A.T."/>
            <person name="Henningsen E."/>
            <person name="Hirsch C.D."/>
            <person name="Visser B."/>
            <person name="Pretorius Z.A."/>
            <person name="Steffenson B.J."/>
            <person name="Schwessinger B."/>
            <person name="Dodds P.N."/>
            <person name="Figueroa M."/>
        </authorList>
    </citation>
    <scope>NUCLEOTIDE SEQUENCE [LARGE SCALE GENOMIC DNA]</scope>
    <source>
        <strain evidence="1">21-0</strain>
        <strain evidence="2 4">Ug99</strain>
    </source>
</reference>
<name>A0A5B0PM34_PUCGR</name>
<organism evidence="1 3">
    <name type="scientific">Puccinia graminis f. sp. tritici</name>
    <dbReference type="NCBI Taxonomy" id="56615"/>
    <lineage>
        <taxon>Eukaryota</taxon>
        <taxon>Fungi</taxon>
        <taxon>Dikarya</taxon>
        <taxon>Basidiomycota</taxon>
        <taxon>Pucciniomycotina</taxon>
        <taxon>Pucciniomycetes</taxon>
        <taxon>Pucciniales</taxon>
        <taxon>Pucciniaceae</taxon>
        <taxon>Puccinia</taxon>
    </lineage>
</organism>
<dbReference type="AlphaFoldDB" id="A0A5B0PM34"/>
<evidence type="ECO:0000313" key="3">
    <source>
        <dbReference type="Proteomes" id="UP000324748"/>
    </source>
</evidence>